<keyword evidence="11" id="KW-1185">Reference proteome</keyword>
<evidence type="ECO:0000256" key="4">
    <source>
        <dbReference type="ARBA" id="ARBA00023239"/>
    </source>
</evidence>
<dbReference type="GO" id="GO:0006189">
    <property type="term" value="P:'de novo' IMP biosynthetic process"/>
    <property type="evidence" value="ECO:0007669"/>
    <property type="project" value="UniProtKB-UniPathway"/>
</dbReference>
<dbReference type="GO" id="GO:0044208">
    <property type="term" value="P:'de novo' AMP biosynthetic process"/>
    <property type="evidence" value="ECO:0007669"/>
    <property type="project" value="UniProtKB-UniPathway"/>
</dbReference>
<evidence type="ECO:0000256" key="5">
    <source>
        <dbReference type="ARBA" id="ARBA00024477"/>
    </source>
</evidence>
<comment type="catalytic activity">
    <reaction evidence="5">
        <text>(2S)-2-[5-amino-1-(5-phospho-beta-D-ribosyl)imidazole-4-carboxamido]succinate = 5-amino-1-(5-phospho-beta-D-ribosyl)imidazole-4-carboxamide + fumarate</text>
        <dbReference type="Rhea" id="RHEA:23920"/>
        <dbReference type="ChEBI" id="CHEBI:29806"/>
        <dbReference type="ChEBI" id="CHEBI:58443"/>
        <dbReference type="ChEBI" id="CHEBI:58475"/>
        <dbReference type="EC" id="4.3.2.2"/>
    </reaction>
    <physiologicalReaction direction="left-to-right" evidence="5">
        <dbReference type="Rhea" id="RHEA:23921"/>
    </physiologicalReaction>
</comment>
<dbReference type="GO" id="GO:0005829">
    <property type="term" value="C:cytosol"/>
    <property type="evidence" value="ECO:0007669"/>
    <property type="project" value="TreeGrafter"/>
</dbReference>
<dbReference type="PANTHER" id="PTHR43172:SF1">
    <property type="entry name" value="ADENYLOSUCCINATE LYASE"/>
    <property type="match status" value="1"/>
</dbReference>
<dbReference type="Gene3D" id="1.20.200.10">
    <property type="entry name" value="Fumarase/aspartase (Central domain)"/>
    <property type="match status" value="1"/>
</dbReference>
<dbReference type="HOGENOM" id="CLU_030949_0_1_2"/>
<dbReference type="NCBIfam" id="TIGR00928">
    <property type="entry name" value="purB"/>
    <property type="match status" value="1"/>
</dbReference>
<reference evidence="10 11" key="1">
    <citation type="journal article" date="2012" name="Environ. Microbiol.">
        <title>The genome of the ammonia-oxidizing Candidatus Nitrososphaera gargensis: insights into metabolic versatility and environmental adaptations.</title>
        <authorList>
            <person name="Spang A."/>
            <person name="Poehlein A."/>
            <person name="Offre P."/>
            <person name="Zumbragel S."/>
            <person name="Haider S."/>
            <person name="Rychlik N."/>
            <person name="Nowka B."/>
            <person name="Schmeisser C."/>
            <person name="Lebedeva E.V."/>
            <person name="Rattei T."/>
            <person name="Bohm C."/>
            <person name="Schmid M."/>
            <person name="Galushko A."/>
            <person name="Hatzenpichler R."/>
            <person name="Weinmaier T."/>
            <person name="Daniel R."/>
            <person name="Schleper C."/>
            <person name="Spieck E."/>
            <person name="Streit W."/>
            <person name="Wagner M."/>
        </authorList>
    </citation>
    <scope>NUCLEOTIDE SEQUENCE [LARGE SCALE GENOMIC DNA]</scope>
    <source>
        <strain evidence="11">Ga9.2</strain>
    </source>
</reference>
<organism evidence="10 11">
    <name type="scientific">Nitrososphaera gargensis (strain Ga9.2)</name>
    <dbReference type="NCBI Taxonomy" id="1237085"/>
    <lineage>
        <taxon>Archaea</taxon>
        <taxon>Nitrososphaerota</taxon>
        <taxon>Nitrososphaeria</taxon>
        <taxon>Nitrososphaerales</taxon>
        <taxon>Nitrososphaeraceae</taxon>
        <taxon>Nitrososphaera</taxon>
    </lineage>
</organism>
<evidence type="ECO:0000256" key="1">
    <source>
        <dbReference type="ARBA" id="ARBA00004706"/>
    </source>
</evidence>
<dbReference type="SUPFAM" id="SSF48557">
    <property type="entry name" value="L-aspartase-like"/>
    <property type="match status" value="1"/>
</dbReference>
<comment type="subunit">
    <text evidence="3">Homotetramer. Residues from neighboring subunits contribute catalytic and substrate-binding residues to each active site.</text>
</comment>
<sequence>MPILPIDSGRYGSKEMREIFEDEKRLQYQLDFEAAVAQAQAQIGMIPAEAAREIAKGARSSKVTLARVSELESVSEHDTAAMVEALSEQVSAKAKPWIHYGLTSNDVVDTSTCMQMRDAFSIIESKVAKLALLLSDRAVEFKAMPAVGRTHGQHASIISFGLKFAVWAAEMAKHVERIQQGSKRFLLCKTLGVVGTGSLMGDRALEVQKIVAQNLDLYPVDAATQVVPRERFAEMQFCIALIGSTLDKIAIEIRNLQRTEIGEVAEPFRKGQMGSSAVPVKRNPIKSERVSSLAKMLRALVSVSMENVALWHERDLSNSANERFTLPMAAILLDEMLNAMTKVVSELKVNVEKISSNIEMTKGQIYAEFVLEALVKKGVARFEAYRDIQRVAFAALESGDHLFDAASNDKSISKHLSKQELEAIFEAKNHLAASGKIIDSVAKMVRNVVKA</sequence>
<dbReference type="AlphaFoldDB" id="K0IHS5"/>
<dbReference type="SMART" id="SM00998">
    <property type="entry name" value="ADSL_C"/>
    <property type="match status" value="1"/>
</dbReference>
<evidence type="ECO:0000256" key="8">
    <source>
        <dbReference type="NCBIfam" id="TIGR00928"/>
    </source>
</evidence>
<comment type="pathway">
    <text evidence="1">Purine metabolism; IMP biosynthesis via de novo pathway; 5-amino-1-(5-phospho-D-ribosyl)imidazole-4-carboxamide from 5-amino-1-(5-phospho-D-ribosyl)imidazole-4-carboxylate: step 2/2.</text>
</comment>
<dbReference type="PANTHER" id="PTHR43172">
    <property type="entry name" value="ADENYLOSUCCINATE LYASE"/>
    <property type="match status" value="1"/>
</dbReference>
<comment type="catalytic activity">
    <reaction evidence="7">
        <text>N(6)-(1,2-dicarboxyethyl)-AMP = fumarate + AMP</text>
        <dbReference type="Rhea" id="RHEA:16853"/>
        <dbReference type="ChEBI" id="CHEBI:29806"/>
        <dbReference type="ChEBI" id="CHEBI:57567"/>
        <dbReference type="ChEBI" id="CHEBI:456215"/>
        <dbReference type="EC" id="4.3.2.2"/>
    </reaction>
    <physiologicalReaction direction="left-to-right" evidence="7">
        <dbReference type="Rhea" id="RHEA:16854"/>
    </physiologicalReaction>
</comment>
<keyword evidence="4 10" id="KW-0456">Lyase</keyword>
<dbReference type="InterPro" id="IPR004769">
    <property type="entry name" value="Pur_lyase"/>
</dbReference>
<dbReference type="EC" id="4.3.2.2" evidence="8"/>
<dbReference type="InParanoid" id="K0IHS5"/>
<dbReference type="GO" id="GO:0070626">
    <property type="term" value="F:(S)-2-(5-amino-1-(5-phospho-D-ribosyl)imidazole-4-carboxamido) succinate lyase (fumarate-forming) activity"/>
    <property type="evidence" value="ECO:0007669"/>
    <property type="project" value="TreeGrafter"/>
</dbReference>
<comment type="function">
    <text evidence="6">Catalyzes two reactions in de novo purine nucleotide biosynthesis. Catalyzes the breakdown of 5-aminoimidazole- (N-succinylocarboxamide) ribotide (SAICAR or 2-[5-amino-1-(5-phospho-beta-D-ribosyl)imidazole-4-carboxamido]succinate) to 5-aminoimidazole-4-carboxamide ribotide (AICAR or 5-amino-1-(5-phospho-beta-D-ribosyl)imidazole-4-carboxamide) and fumarate, and of adenylosuccinate (ADS or N(6)-(1,2-dicarboxyethyl)-AMP) to adenosine monophosphate (AMP) and fumarate.</text>
</comment>
<name>K0IHS5_NITGG</name>
<dbReference type="FunFam" id="1.20.200.10:FF:000014">
    <property type="entry name" value="3-carboxy-cis,cis-muconate cycloisomerase"/>
    <property type="match status" value="1"/>
</dbReference>
<evidence type="ECO:0000256" key="3">
    <source>
        <dbReference type="ARBA" id="ARBA00011668"/>
    </source>
</evidence>
<dbReference type="InterPro" id="IPR000362">
    <property type="entry name" value="Fumarate_lyase_fam"/>
</dbReference>
<dbReference type="STRING" id="1237085.Ngar_c04510"/>
<gene>
    <name evidence="10" type="primary">purB</name>
    <name evidence="10" type="ordered locus">Ngar_c04510</name>
</gene>
<dbReference type="Pfam" id="PF00206">
    <property type="entry name" value="Lyase_1"/>
    <property type="match status" value="1"/>
</dbReference>
<dbReference type="PATRIC" id="fig|1237085.11.peg.433"/>
<dbReference type="RefSeq" id="WP_015017943.1">
    <property type="nucleotide sequence ID" value="NC_018719.1"/>
</dbReference>
<dbReference type="Proteomes" id="UP000008037">
    <property type="component" value="Chromosome"/>
</dbReference>
<evidence type="ECO:0000256" key="2">
    <source>
        <dbReference type="ARBA" id="ARBA00004734"/>
    </source>
</evidence>
<dbReference type="PRINTS" id="PR00145">
    <property type="entry name" value="ARGSUCLYASE"/>
</dbReference>
<dbReference type="FunCoup" id="K0IHS5">
    <property type="interactions" value="264"/>
</dbReference>
<dbReference type="Gene3D" id="1.10.40.30">
    <property type="entry name" value="Fumarase/aspartase (C-terminal domain)"/>
    <property type="match status" value="1"/>
</dbReference>
<comment type="pathway">
    <text evidence="2">Purine metabolism; AMP biosynthesis via de novo pathway; AMP from IMP: step 2/2.</text>
</comment>
<evidence type="ECO:0000313" key="10">
    <source>
        <dbReference type="EMBL" id="AFU57397.1"/>
    </source>
</evidence>
<dbReference type="OrthoDB" id="7033at2157"/>
<dbReference type="GeneID" id="13796626"/>
<dbReference type="InterPro" id="IPR008948">
    <property type="entry name" value="L-Aspartase-like"/>
</dbReference>
<evidence type="ECO:0000313" key="11">
    <source>
        <dbReference type="Proteomes" id="UP000008037"/>
    </source>
</evidence>
<dbReference type="PRINTS" id="PR00149">
    <property type="entry name" value="FUMRATELYASE"/>
</dbReference>
<dbReference type="InterPro" id="IPR019468">
    <property type="entry name" value="AdenyloSucc_lyase_C"/>
</dbReference>
<dbReference type="Pfam" id="PF10397">
    <property type="entry name" value="ADSL_C"/>
    <property type="match status" value="1"/>
</dbReference>
<proteinExistence type="predicted"/>
<feature type="domain" description="Adenylosuccinate lyase C-terminal" evidence="9">
    <location>
        <begin position="362"/>
        <end position="442"/>
    </location>
</feature>
<evidence type="ECO:0000256" key="7">
    <source>
        <dbReference type="ARBA" id="ARBA00049115"/>
    </source>
</evidence>
<dbReference type="UniPathway" id="UPA00075">
    <property type="reaction ID" value="UER00336"/>
</dbReference>
<dbReference type="CDD" id="cd01360">
    <property type="entry name" value="Adenylsuccinate_lyase_1"/>
    <property type="match status" value="1"/>
</dbReference>
<dbReference type="KEGG" id="nga:Ngar_c04510"/>
<dbReference type="GO" id="GO:0004018">
    <property type="term" value="F:N6-(1,2-dicarboxyethyl)AMP AMP-lyase (fumarate-forming) activity"/>
    <property type="evidence" value="ECO:0007669"/>
    <property type="project" value="UniProtKB-UniRule"/>
</dbReference>
<evidence type="ECO:0000259" key="9">
    <source>
        <dbReference type="SMART" id="SM00998"/>
    </source>
</evidence>
<dbReference type="UniPathway" id="UPA00074">
    <property type="reaction ID" value="UER00132"/>
</dbReference>
<accession>K0IHS5</accession>
<evidence type="ECO:0000256" key="6">
    <source>
        <dbReference type="ARBA" id="ARBA00025012"/>
    </source>
</evidence>
<dbReference type="InterPro" id="IPR022761">
    <property type="entry name" value="Fumarate_lyase_N"/>
</dbReference>
<dbReference type="EMBL" id="CP002408">
    <property type="protein sequence ID" value="AFU57397.1"/>
    <property type="molecule type" value="Genomic_DNA"/>
</dbReference>
<protein>
    <recommendedName>
        <fullName evidence="8">Adenylosuccinate lyase</fullName>
        <ecNumber evidence="8">4.3.2.2</ecNumber>
    </recommendedName>
</protein>